<dbReference type="RefSeq" id="WP_039395511.1">
    <property type="nucleotide sequence ID" value="NZ_JTDK01000002.1"/>
</dbReference>
<name>A0A0B2A8X8_9MICO</name>
<comment type="caution">
    <text evidence="1">The sequence shown here is derived from an EMBL/GenBank/DDBJ whole genome shotgun (WGS) entry which is preliminary data.</text>
</comment>
<dbReference type="EMBL" id="JTDK01000002">
    <property type="protein sequence ID" value="KHK99555.1"/>
    <property type="molecule type" value="Genomic_DNA"/>
</dbReference>
<protein>
    <submittedName>
        <fullName evidence="1">Uncharacterized protein</fullName>
    </submittedName>
</protein>
<accession>A0A0B2A8X8</accession>
<sequence length="84" mass="8755">MDTFSSIEQHLAALHSLLGDTSAATAQAVMSRMSDDDLAVVMTEAAGVIRAMEPLRRASATIVTERSLGRSGGAEPATPRVVSI</sequence>
<dbReference type="STRING" id="1348253.LK09_02735"/>
<gene>
    <name evidence="1" type="ORF">LK09_02735</name>
</gene>
<dbReference type="Proteomes" id="UP000031030">
    <property type="component" value="Unassembled WGS sequence"/>
</dbReference>
<proteinExistence type="predicted"/>
<dbReference type="AlphaFoldDB" id="A0A0B2A8X8"/>
<keyword evidence="2" id="KW-1185">Reference proteome</keyword>
<evidence type="ECO:0000313" key="1">
    <source>
        <dbReference type="EMBL" id="KHK99555.1"/>
    </source>
</evidence>
<organism evidence="1 2">
    <name type="scientific">Microbacterium mangrovi</name>
    <dbReference type="NCBI Taxonomy" id="1348253"/>
    <lineage>
        <taxon>Bacteria</taxon>
        <taxon>Bacillati</taxon>
        <taxon>Actinomycetota</taxon>
        <taxon>Actinomycetes</taxon>
        <taxon>Micrococcales</taxon>
        <taxon>Microbacteriaceae</taxon>
        <taxon>Microbacterium</taxon>
    </lineage>
</organism>
<reference evidence="1 2" key="1">
    <citation type="submission" date="2014-11" db="EMBL/GenBank/DDBJ databases">
        <title>Genome sequence of Microbacterium mangrovi MUSC 115(T).</title>
        <authorList>
            <person name="Lee L.-H."/>
        </authorList>
    </citation>
    <scope>NUCLEOTIDE SEQUENCE [LARGE SCALE GENOMIC DNA]</scope>
    <source>
        <strain evidence="1 2">MUSC 115</strain>
    </source>
</reference>
<evidence type="ECO:0000313" key="2">
    <source>
        <dbReference type="Proteomes" id="UP000031030"/>
    </source>
</evidence>